<dbReference type="EMBL" id="JAJEQN010000025">
    <property type="protein sequence ID" value="MCC2221998.1"/>
    <property type="molecule type" value="Genomic_DNA"/>
</dbReference>
<protein>
    <submittedName>
        <fullName evidence="3">DUF3794 domain-containing protein</fullName>
    </submittedName>
</protein>
<dbReference type="InterPro" id="IPR024300">
    <property type="entry name" value="SipL_SPOCS_dom"/>
</dbReference>
<dbReference type="CDD" id="cd00118">
    <property type="entry name" value="LysM"/>
    <property type="match status" value="1"/>
</dbReference>
<accession>A0AAE3E5C9</accession>
<organism evidence="3 4">
    <name type="scientific">Anthropogastromicrobium aceti</name>
    <dbReference type="NCBI Taxonomy" id="2981768"/>
    <lineage>
        <taxon>Bacteria</taxon>
        <taxon>Bacillati</taxon>
        <taxon>Bacillota</taxon>
        <taxon>Clostridia</taxon>
        <taxon>Lachnospirales</taxon>
        <taxon>Lachnospiraceae</taxon>
        <taxon>Anthropogastromicrobium</taxon>
    </lineage>
</organism>
<dbReference type="SUPFAM" id="SSF54106">
    <property type="entry name" value="LysM domain"/>
    <property type="match status" value="1"/>
</dbReference>
<reference evidence="3 4" key="1">
    <citation type="submission" date="2021-10" db="EMBL/GenBank/DDBJ databases">
        <title>Anaerobic single-cell dispensing facilitates the cultivation of human gut bacteria.</title>
        <authorList>
            <person name="Afrizal A."/>
        </authorList>
    </citation>
    <scope>NUCLEOTIDE SEQUENCE [LARGE SCALE GENOMIC DNA]</scope>
    <source>
        <strain evidence="3 4">CLA-AA-H224</strain>
    </source>
</reference>
<dbReference type="Pfam" id="PF12673">
    <property type="entry name" value="SipL"/>
    <property type="match status" value="3"/>
</dbReference>
<name>A0AAE3E5C9_9FIRM</name>
<feature type="region of interest" description="Disordered" evidence="1">
    <location>
        <begin position="512"/>
        <end position="535"/>
    </location>
</feature>
<evidence type="ECO:0000313" key="4">
    <source>
        <dbReference type="Proteomes" id="UP001198200"/>
    </source>
</evidence>
<dbReference type="Pfam" id="PF01476">
    <property type="entry name" value="LysM"/>
    <property type="match status" value="1"/>
</dbReference>
<evidence type="ECO:0000259" key="2">
    <source>
        <dbReference type="PROSITE" id="PS51782"/>
    </source>
</evidence>
<comment type="caution">
    <text evidence="3">The sequence shown here is derived from an EMBL/GenBank/DDBJ whole genome shotgun (WGS) entry which is preliminary data.</text>
</comment>
<evidence type="ECO:0000313" key="3">
    <source>
        <dbReference type="EMBL" id="MCC2221998.1"/>
    </source>
</evidence>
<proteinExistence type="predicted"/>
<feature type="domain" description="LysM" evidence="2">
    <location>
        <begin position="469"/>
        <end position="513"/>
    </location>
</feature>
<sequence length="535" mass="59410">MLELQKKQIHMSRSKNTVSAQVTFDEDFNIPDAKPDVGSVLLKQADAVMEELRQLSEKVIIKGRLDFEILYAVEGSGRMKNLSGALTFEENVSYPGLEPGDYVRCRTKVEDISIRVVNSRKLHISAVLGAELFAASAQLEEAARSLSGQEDIAVLGKDMEVVSLQLQKKDTFRMEDDVVVAPGKPLAQSLLWKSLSLRSMEYQAQEDKMLIQAEAALFVIYEAGQEQLPMQWMEKTISFTGELPLVGCRHEMIPSVEPVLIKKEISIHPDEDGENRIFHVEAVVELDMKLYLEEKVHLLCDAYSTTKEVDTSYKTAHLETLQMKNKAKCRITEKIPLHSTDTMLQICHSEGTVSIDRTEIVSEGIRVEGAVYVTVLYLAANDERPMQAAAGVIPLSHVIEAGGITPGSCFTISPMLEQITTMIAPGGQGEVRAVISLDTFVLSEHEISVLDQVSFTGEQIDPNDFPGMIGYIVQPGDNLWSIAKKYRMSIERIREVNQDNTKADLLNATASSMQKEGKSPEELGTKPGQKLLLVR</sequence>
<dbReference type="InterPro" id="IPR018392">
    <property type="entry name" value="LysM"/>
</dbReference>
<evidence type="ECO:0000256" key="1">
    <source>
        <dbReference type="SAM" id="MobiDB-lite"/>
    </source>
</evidence>
<dbReference type="RefSeq" id="WP_349052983.1">
    <property type="nucleotide sequence ID" value="NZ_JBBNHP010000163.1"/>
</dbReference>
<keyword evidence="4" id="KW-1185">Reference proteome</keyword>
<dbReference type="SMART" id="SM00257">
    <property type="entry name" value="LysM"/>
    <property type="match status" value="1"/>
</dbReference>
<dbReference type="PROSITE" id="PS51782">
    <property type="entry name" value="LYSM"/>
    <property type="match status" value="1"/>
</dbReference>
<dbReference type="Gene3D" id="3.10.350.10">
    <property type="entry name" value="LysM domain"/>
    <property type="match status" value="1"/>
</dbReference>
<dbReference type="AlphaFoldDB" id="A0AAE3E5C9"/>
<feature type="compositionally biased region" description="Basic and acidic residues" evidence="1">
    <location>
        <begin position="515"/>
        <end position="524"/>
    </location>
</feature>
<dbReference type="InterPro" id="IPR036779">
    <property type="entry name" value="LysM_dom_sf"/>
</dbReference>
<gene>
    <name evidence="3" type="ORF">LKD48_10180</name>
</gene>
<dbReference type="Proteomes" id="UP001198200">
    <property type="component" value="Unassembled WGS sequence"/>
</dbReference>